<organism evidence="2 3">
    <name type="scientific">Pleurodeles waltl</name>
    <name type="common">Iberian ribbed newt</name>
    <dbReference type="NCBI Taxonomy" id="8319"/>
    <lineage>
        <taxon>Eukaryota</taxon>
        <taxon>Metazoa</taxon>
        <taxon>Chordata</taxon>
        <taxon>Craniata</taxon>
        <taxon>Vertebrata</taxon>
        <taxon>Euteleostomi</taxon>
        <taxon>Amphibia</taxon>
        <taxon>Batrachia</taxon>
        <taxon>Caudata</taxon>
        <taxon>Salamandroidea</taxon>
        <taxon>Salamandridae</taxon>
        <taxon>Pleurodelinae</taxon>
        <taxon>Pleurodeles</taxon>
    </lineage>
</organism>
<reference evidence="2" key="1">
    <citation type="journal article" date="2022" name="bioRxiv">
        <title>Sequencing and chromosome-scale assembly of the giantPleurodeles waltlgenome.</title>
        <authorList>
            <person name="Brown T."/>
            <person name="Elewa A."/>
            <person name="Iarovenko S."/>
            <person name="Subramanian E."/>
            <person name="Araus A.J."/>
            <person name="Petzold A."/>
            <person name="Susuki M."/>
            <person name="Suzuki K.-i.T."/>
            <person name="Hayashi T."/>
            <person name="Toyoda A."/>
            <person name="Oliveira C."/>
            <person name="Osipova E."/>
            <person name="Leigh N.D."/>
            <person name="Simon A."/>
            <person name="Yun M.H."/>
        </authorList>
    </citation>
    <scope>NUCLEOTIDE SEQUENCE</scope>
    <source>
        <strain evidence="2">20211129_DDA</strain>
        <tissue evidence="2">Liver</tissue>
    </source>
</reference>
<dbReference type="EMBL" id="JANPWB010000013">
    <property type="protein sequence ID" value="KAJ1106982.1"/>
    <property type="molecule type" value="Genomic_DNA"/>
</dbReference>
<comment type="caution">
    <text evidence="2">The sequence shown here is derived from an EMBL/GenBank/DDBJ whole genome shotgun (WGS) entry which is preliminary data.</text>
</comment>
<evidence type="ECO:0000256" key="1">
    <source>
        <dbReference type="SAM" id="MobiDB-lite"/>
    </source>
</evidence>
<keyword evidence="3" id="KW-1185">Reference proteome</keyword>
<feature type="compositionally biased region" description="Basic and acidic residues" evidence="1">
    <location>
        <begin position="25"/>
        <end position="42"/>
    </location>
</feature>
<dbReference type="AlphaFoldDB" id="A0AAV7MXB2"/>
<proteinExistence type="predicted"/>
<feature type="compositionally biased region" description="Basic and acidic residues" evidence="1">
    <location>
        <begin position="80"/>
        <end position="96"/>
    </location>
</feature>
<feature type="region of interest" description="Disordered" evidence="1">
    <location>
        <begin position="1"/>
        <end position="104"/>
    </location>
</feature>
<accession>A0AAV7MXB2</accession>
<evidence type="ECO:0000313" key="3">
    <source>
        <dbReference type="Proteomes" id="UP001066276"/>
    </source>
</evidence>
<dbReference type="Proteomes" id="UP001066276">
    <property type="component" value="Chromosome 9"/>
</dbReference>
<gene>
    <name evidence="2" type="ORF">NDU88_004380</name>
</gene>
<evidence type="ECO:0000313" key="2">
    <source>
        <dbReference type="EMBL" id="KAJ1106982.1"/>
    </source>
</evidence>
<sequence length="104" mass="11835">MGRKRGGPEMPGRSGGESWRSRPARGSERQKATTEEQNRETSRIPGRRADRSRHPHSPDPGTKTAGPGEKMPRTRHTHTMSKDGWENSVERRGGKERIKRRKIL</sequence>
<name>A0AAV7MXB2_PLEWA</name>
<protein>
    <submittedName>
        <fullName evidence="2">Uncharacterized protein</fullName>
    </submittedName>
</protein>